<gene>
    <name evidence="5" type="ORF">Q664_32155</name>
</gene>
<dbReference type="Gene3D" id="2.60.120.650">
    <property type="entry name" value="Cupin"/>
    <property type="match status" value="1"/>
</dbReference>
<dbReference type="SUPFAM" id="SSF51197">
    <property type="entry name" value="Clavaminate synthase-like"/>
    <property type="match status" value="1"/>
</dbReference>
<keyword evidence="2" id="KW-0479">Metal-binding</keyword>
<dbReference type="PROSITE" id="PS51184">
    <property type="entry name" value="JMJC"/>
    <property type="match status" value="1"/>
</dbReference>
<dbReference type="InterPro" id="IPR003347">
    <property type="entry name" value="JmjC_dom"/>
</dbReference>
<sequence>MLIDRLLGDIPRSTFLQEHYQKQPLAKPSTAAHLRELATWATVDRLVETTSCDLLLVRDGKLWPGARPKTAAEARALFKEGYSLALRNPDRYDAGLAELGRTLSAELQGTVNLQVYCTPAGHGSFGWHCDPEEVFIFQTSGAKRYLLRQNTLNPTPLHETLKDEMNPSRERTPIQECRLEAGDWLYIPGGFWHEVTAPDQEAISISVGLMPPTGIDVLDYVRTHLLRSPAWQKRLPMLGHASPLSDPEKMEAYRALFQELGGELNRMLDDPRFVLRFMAAAATAGLRSSVLREGSSRDPEK</sequence>
<evidence type="ECO:0000313" key="6">
    <source>
        <dbReference type="Proteomes" id="UP000028547"/>
    </source>
</evidence>
<feature type="domain" description="JmjC" evidence="4">
    <location>
        <begin position="88"/>
        <end position="226"/>
    </location>
</feature>
<dbReference type="Pfam" id="PF08007">
    <property type="entry name" value="JmjC_2"/>
    <property type="match status" value="1"/>
</dbReference>
<evidence type="ECO:0000259" key="4">
    <source>
        <dbReference type="PROSITE" id="PS51184"/>
    </source>
</evidence>
<dbReference type="PANTHER" id="PTHR13096:SF8">
    <property type="entry name" value="RIBOSOMAL OXYGENASE 1"/>
    <property type="match status" value="1"/>
</dbReference>
<dbReference type="GO" id="GO:0046872">
    <property type="term" value="F:metal ion binding"/>
    <property type="evidence" value="ECO:0007669"/>
    <property type="project" value="UniProtKB-KW"/>
</dbReference>
<dbReference type="SMART" id="SM00558">
    <property type="entry name" value="JmjC"/>
    <property type="match status" value="1"/>
</dbReference>
<keyword evidence="3" id="KW-0408">Iron</keyword>
<accession>A0A084SMW8</accession>
<comment type="cofactor">
    <cofactor evidence="1">
        <name>Fe(2+)</name>
        <dbReference type="ChEBI" id="CHEBI:29033"/>
    </cofactor>
</comment>
<evidence type="ECO:0000256" key="2">
    <source>
        <dbReference type="ARBA" id="ARBA00022723"/>
    </source>
</evidence>
<evidence type="ECO:0000256" key="1">
    <source>
        <dbReference type="ARBA" id="ARBA00001954"/>
    </source>
</evidence>
<evidence type="ECO:0000256" key="3">
    <source>
        <dbReference type="ARBA" id="ARBA00023004"/>
    </source>
</evidence>
<dbReference type="AlphaFoldDB" id="A0A084SMW8"/>
<protein>
    <submittedName>
        <fullName evidence="5">Cupin</fullName>
    </submittedName>
</protein>
<dbReference type="Proteomes" id="UP000028547">
    <property type="component" value="Unassembled WGS sequence"/>
</dbReference>
<dbReference type="InterPro" id="IPR039994">
    <property type="entry name" value="NO66-like"/>
</dbReference>
<comment type="caution">
    <text evidence="5">The sequence shown here is derived from an EMBL/GenBank/DDBJ whole genome shotgun (WGS) entry which is preliminary data.</text>
</comment>
<evidence type="ECO:0000313" key="5">
    <source>
        <dbReference type="EMBL" id="KFA89803.1"/>
    </source>
</evidence>
<dbReference type="RefSeq" id="WP_043403926.1">
    <property type="nucleotide sequence ID" value="NZ_JPMI01000232.1"/>
</dbReference>
<dbReference type="PANTHER" id="PTHR13096">
    <property type="entry name" value="MINA53 MYC INDUCED NUCLEAR ANTIGEN"/>
    <property type="match status" value="1"/>
</dbReference>
<reference evidence="5 6" key="1">
    <citation type="submission" date="2014-07" db="EMBL/GenBank/DDBJ databases">
        <title>Draft Genome Sequence of Gephyronic Acid Producer, Cystobacter violaceus Strain Cb vi76.</title>
        <authorList>
            <person name="Stevens D.C."/>
            <person name="Young J."/>
            <person name="Carmichael R."/>
            <person name="Tan J."/>
            <person name="Taylor R.E."/>
        </authorList>
    </citation>
    <scope>NUCLEOTIDE SEQUENCE [LARGE SCALE GENOMIC DNA]</scope>
    <source>
        <strain evidence="5 6">Cb vi76</strain>
    </source>
</reference>
<name>A0A084SMW8_9BACT</name>
<proteinExistence type="predicted"/>
<organism evidence="5 6">
    <name type="scientific">Archangium violaceum Cb vi76</name>
    <dbReference type="NCBI Taxonomy" id="1406225"/>
    <lineage>
        <taxon>Bacteria</taxon>
        <taxon>Pseudomonadati</taxon>
        <taxon>Myxococcota</taxon>
        <taxon>Myxococcia</taxon>
        <taxon>Myxococcales</taxon>
        <taxon>Cystobacterineae</taxon>
        <taxon>Archangiaceae</taxon>
        <taxon>Archangium</taxon>
    </lineage>
</organism>
<dbReference type="EMBL" id="JPMI01000232">
    <property type="protein sequence ID" value="KFA89803.1"/>
    <property type="molecule type" value="Genomic_DNA"/>
</dbReference>